<dbReference type="SMART" id="SM00648">
    <property type="entry name" value="SWAP"/>
    <property type="match status" value="1"/>
</dbReference>
<dbReference type="Gene3D" id="1.25.40.90">
    <property type="match status" value="1"/>
</dbReference>
<dbReference type="SMART" id="SM00582">
    <property type="entry name" value="RPR"/>
    <property type="match status" value="1"/>
</dbReference>
<dbReference type="AlphaFoldDB" id="A0AAF3EDI1"/>
<sequence length="982" mass="113285">MNRNKKKDADNQRELDEILGDYEKDHSGLAIPQTKTFVRSDTVNANKAISNDAKGSLYKPNTNVFDKLANQMLSQAATAPPKRPATGVLGFEEAKKLAAERARKMMEEAAKSKMLEGPITVIPPSSRPPKPGKKAEQMKSKMSNLEMFKLELQAQQQERDKRKDLREHLVKNVGLDLTEVDRIAPLVENPYMRPVGEFDLDTETSNLYVCNLPLDITIDELVDIFGSYGPLASARVLYPRNEAEKLRGHLCGFVGFMSRIDAERAMSGLMGLTIRGDIIKYSFAKPVPIPPQPFYVPPPLQQYMFPDPPTGLPFNAKPRETDMKEYLAEFKTLAEVGTLPTDEKAKTKFRKMLKNAVVRVLIPTDSTIISVIHRTIEFVIRHGAMFEKLLLDNEGHNEIYQFLWNFHHPAHVYYRWKLYSILQGDEPYKWRTQRFRMYEDGSWWEPPQKPGTEFSCMPRSLYHTAFSIPKIEKPEMPVIKAEDIATSRKRKRIEEKRKKELRRKTRLRSKDRDRLEDILRNLTPEKQNIAKAMIWCIDHAVAAKEIVDCVVEALSIDETPLHKKIARLYLVSDILANSAVQVGQVFYYRHYFEEAFTKIFVAMGRVLSAIGARLKAEQYKQRVMACFQAWEQTQVFSTTMLIHNQNIFLGLIEAPEEKSSSASSSSDSDSDKEPVKKIKQEIVEEENEEDLDGTPLDQVPQSATSFETIEEEPEKKPQGGFKKGGWAEVEPTTEPSILSKWDYEEDDRAGLSKWEAVSVRQRNEKPVDPKSTASHSSEAMPASTSQPSGQGSKWDEPEDDGIYSPGEIASPENEKNGEQKPESQVVLEKLTAELKGKVDALRRQLIEDQDPDCELIVKRFASEQNEKIQKAVLEIEARETKSRKKDRKETKKDREKDSRSSKTVNNDRDKERERERDRDREREKDRDRKRSRSRNRSRSRDRDNRRSDRDRDRDRGRDRRRSRSRSRSAGRDRRRSPDRRRR</sequence>
<reference evidence="8" key="1">
    <citation type="submission" date="2024-02" db="UniProtKB">
        <authorList>
            <consortium name="WormBaseParasite"/>
        </authorList>
    </citation>
    <scope>IDENTIFICATION</scope>
</reference>
<dbReference type="Pfam" id="PF04818">
    <property type="entry name" value="CID"/>
    <property type="match status" value="1"/>
</dbReference>
<evidence type="ECO:0000313" key="7">
    <source>
        <dbReference type="Proteomes" id="UP000887575"/>
    </source>
</evidence>
<feature type="compositionally biased region" description="Basic and acidic residues" evidence="3">
    <location>
        <begin position="887"/>
        <end position="928"/>
    </location>
</feature>
<dbReference type="InterPro" id="IPR012677">
    <property type="entry name" value="Nucleotide-bd_a/b_plait_sf"/>
</dbReference>
<feature type="region of interest" description="Disordered" evidence="3">
    <location>
        <begin position="684"/>
        <end position="828"/>
    </location>
</feature>
<evidence type="ECO:0000259" key="4">
    <source>
        <dbReference type="PROSITE" id="PS50102"/>
    </source>
</evidence>
<feature type="domain" description="RRM" evidence="4">
    <location>
        <begin position="205"/>
        <end position="286"/>
    </location>
</feature>
<feature type="domain" description="CID" evidence="6">
    <location>
        <begin position="507"/>
        <end position="652"/>
    </location>
</feature>
<dbReference type="InterPro" id="IPR035967">
    <property type="entry name" value="SWAP/Surp_sf"/>
</dbReference>
<dbReference type="InterPro" id="IPR000061">
    <property type="entry name" value="Surp"/>
</dbReference>
<evidence type="ECO:0000256" key="3">
    <source>
        <dbReference type="SAM" id="MobiDB-lite"/>
    </source>
</evidence>
<dbReference type="SUPFAM" id="SSF48464">
    <property type="entry name" value="ENTH/VHS domain"/>
    <property type="match status" value="1"/>
</dbReference>
<dbReference type="GO" id="GO:0005634">
    <property type="term" value="C:nucleus"/>
    <property type="evidence" value="ECO:0007669"/>
    <property type="project" value="TreeGrafter"/>
</dbReference>
<feature type="compositionally biased region" description="Polar residues" evidence="3">
    <location>
        <begin position="771"/>
        <end position="791"/>
    </location>
</feature>
<name>A0AAF3EDI1_9BILA</name>
<dbReference type="SMART" id="SM00360">
    <property type="entry name" value="RRM"/>
    <property type="match status" value="1"/>
</dbReference>
<dbReference type="Pfam" id="PF01805">
    <property type="entry name" value="Surp"/>
    <property type="match status" value="1"/>
</dbReference>
<feature type="compositionally biased region" description="Basic and acidic residues" evidence="3">
    <location>
        <begin position="812"/>
        <end position="821"/>
    </location>
</feature>
<evidence type="ECO:0000256" key="2">
    <source>
        <dbReference type="PROSITE-ProRule" id="PRU00176"/>
    </source>
</evidence>
<feature type="region of interest" description="Disordered" evidence="3">
    <location>
        <begin position="658"/>
        <end position="677"/>
    </location>
</feature>
<dbReference type="InterPro" id="IPR006569">
    <property type="entry name" value="CID_dom"/>
</dbReference>
<evidence type="ECO:0000313" key="8">
    <source>
        <dbReference type="WBParaSite" id="MBELARI_LOCUS12035"/>
    </source>
</evidence>
<dbReference type="WBParaSite" id="MBELARI_LOCUS12035">
    <property type="protein sequence ID" value="MBELARI_LOCUS12035"/>
    <property type="gene ID" value="MBELARI_LOCUS12035"/>
</dbReference>
<dbReference type="PROSITE" id="PS50102">
    <property type="entry name" value="RRM"/>
    <property type="match status" value="1"/>
</dbReference>
<dbReference type="InterPro" id="IPR000504">
    <property type="entry name" value="RRM_dom"/>
</dbReference>
<accession>A0AAF3EDI1</accession>
<proteinExistence type="predicted"/>
<dbReference type="InterPro" id="IPR051485">
    <property type="entry name" value="SR-CTD_assoc_factor"/>
</dbReference>
<evidence type="ECO:0000256" key="1">
    <source>
        <dbReference type="ARBA" id="ARBA00022884"/>
    </source>
</evidence>
<dbReference type="SUPFAM" id="SSF109905">
    <property type="entry name" value="Surp module (SWAP domain)"/>
    <property type="match status" value="1"/>
</dbReference>
<dbReference type="Pfam" id="PF00076">
    <property type="entry name" value="RRM_1"/>
    <property type="match status" value="1"/>
</dbReference>
<dbReference type="InterPro" id="IPR035979">
    <property type="entry name" value="RBD_domain_sf"/>
</dbReference>
<feature type="compositionally biased region" description="Basic and acidic residues" evidence="3">
    <location>
        <begin position="861"/>
        <end position="880"/>
    </location>
</feature>
<dbReference type="InterPro" id="IPR008942">
    <property type="entry name" value="ENTH_VHS"/>
</dbReference>
<dbReference type="Gene3D" id="1.10.10.790">
    <property type="entry name" value="Surp module"/>
    <property type="match status" value="1"/>
</dbReference>
<dbReference type="PANTHER" id="PTHR23140">
    <property type="entry name" value="RNA PROCESSING PROTEIN LD23810P"/>
    <property type="match status" value="1"/>
</dbReference>
<organism evidence="7 8">
    <name type="scientific">Mesorhabditis belari</name>
    <dbReference type="NCBI Taxonomy" id="2138241"/>
    <lineage>
        <taxon>Eukaryota</taxon>
        <taxon>Metazoa</taxon>
        <taxon>Ecdysozoa</taxon>
        <taxon>Nematoda</taxon>
        <taxon>Chromadorea</taxon>
        <taxon>Rhabditida</taxon>
        <taxon>Rhabditina</taxon>
        <taxon>Rhabditomorpha</taxon>
        <taxon>Rhabditoidea</taxon>
        <taxon>Rhabditidae</taxon>
        <taxon>Mesorhabditinae</taxon>
        <taxon>Mesorhabditis</taxon>
    </lineage>
</organism>
<evidence type="ECO:0000259" key="5">
    <source>
        <dbReference type="PROSITE" id="PS50128"/>
    </source>
</evidence>
<keyword evidence="1 2" id="KW-0694">RNA-binding</keyword>
<dbReference type="SUPFAM" id="SSF54928">
    <property type="entry name" value="RNA-binding domain, RBD"/>
    <property type="match status" value="1"/>
</dbReference>
<dbReference type="PANTHER" id="PTHR23140:SF0">
    <property type="entry name" value="U2 SNRNP-ASSOCIATED SURP MOTIF-CONTAINING PROTEIN"/>
    <property type="match status" value="1"/>
</dbReference>
<protein>
    <recommendedName>
        <fullName evidence="9">U2 snRNP-associated SURP motif-containing protein</fullName>
    </recommendedName>
</protein>
<dbReference type="PROSITE" id="PS50128">
    <property type="entry name" value="SURP"/>
    <property type="match status" value="1"/>
</dbReference>
<dbReference type="GO" id="GO:0003723">
    <property type="term" value="F:RNA binding"/>
    <property type="evidence" value="ECO:0007669"/>
    <property type="project" value="UniProtKB-UniRule"/>
</dbReference>
<dbReference type="GO" id="GO:0006396">
    <property type="term" value="P:RNA processing"/>
    <property type="evidence" value="ECO:0007669"/>
    <property type="project" value="InterPro"/>
</dbReference>
<dbReference type="PROSITE" id="PS51391">
    <property type="entry name" value="CID"/>
    <property type="match status" value="1"/>
</dbReference>
<evidence type="ECO:0000259" key="6">
    <source>
        <dbReference type="PROSITE" id="PS51391"/>
    </source>
</evidence>
<feature type="compositionally biased region" description="Basic residues" evidence="3">
    <location>
        <begin position="958"/>
        <end position="982"/>
    </location>
</feature>
<evidence type="ECO:0008006" key="9">
    <source>
        <dbReference type="Google" id="ProtNLM"/>
    </source>
</evidence>
<feature type="compositionally biased region" description="Basic and acidic residues" evidence="3">
    <location>
        <begin position="938"/>
        <end position="957"/>
    </location>
</feature>
<dbReference type="Proteomes" id="UP000887575">
    <property type="component" value="Unassembled WGS sequence"/>
</dbReference>
<dbReference type="Gene3D" id="3.30.70.330">
    <property type="match status" value="1"/>
</dbReference>
<feature type="region of interest" description="Disordered" evidence="3">
    <location>
        <begin position="861"/>
        <end position="982"/>
    </location>
</feature>
<keyword evidence="7" id="KW-1185">Reference proteome</keyword>
<feature type="region of interest" description="Disordered" evidence="3">
    <location>
        <begin position="118"/>
        <end position="138"/>
    </location>
</feature>
<feature type="domain" description="SURP motif" evidence="5">
    <location>
        <begin position="371"/>
        <end position="414"/>
    </location>
</feature>